<dbReference type="Proteomes" id="UP000805193">
    <property type="component" value="Unassembled WGS sequence"/>
</dbReference>
<keyword evidence="2" id="KW-1185">Reference proteome</keyword>
<evidence type="ECO:0000313" key="1">
    <source>
        <dbReference type="EMBL" id="KAG0443789.1"/>
    </source>
</evidence>
<organism evidence="1 2">
    <name type="scientific">Ixodes persulcatus</name>
    <name type="common">Taiga tick</name>
    <dbReference type="NCBI Taxonomy" id="34615"/>
    <lineage>
        <taxon>Eukaryota</taxon>
        <taxon>Metazoa</taxon>
        <taxon>Ecdysozoa</taxon>
        <taxon>Arthropoda</taxon>
        <taxon>Chelicerata</taxon>
        <taxon>Arachnida</taxon>
        <taxon>Acari</taxon>
        <taxon>Parasitiformes</taxon>
        <taxon>Ixodida</taxon>
        <taxon>Ixodoidea</taxon>
        <taxon>Ixodidae</taxon>
        <taxon>Ixodinae</taxon>
        <taxon>Ixodes</taxon>
    </lineage>
</organism>
<sequence>STPFVGKNGRRTSSEKTKFSTKPVSCVPVTLMNATYKKTFKREINVELVELDRVQPVLIDEAIPTIFPDAPSYLTRPVPKKRKERNLADRGTPPLKRWAASGSTHDRDPGNARTEPAPETHPFTDILPPSMYCSRIVLSNDPTALCFGWHARMEPDHVCV</sequence>
<protein>
    <submittedName>
        <fullName evidence="1">Uncharacterized protein</fullName>
    </submittedName>
</protein>
<name>A0AC60QWY4_IXOPE</name>
<accession>A0AC60QWY4</accession>
<dbReference type="EMBL" id="JABSTQ010002888">
    <property type="protein sequence ID" value="KAG0443789.1"/>
    <property type="molecule type" value="Genomic_DNA"/>
</dbReference>
<feature type="non-terminal residue" evidence="1">
    <location>
        <position position="1"/>
    </location>
</feature>
<reference evidence="1 2" key="1">
    <citation type="journal article" date="2020" name="Cell">
        <title>Large-Scale Comparative Analyses of Tick Genomes Elucidate Their Genetic Diversity and Vector Capacities.</title>
        <authorList>
            <consortium name="Tick Genome and Microbiome Consortium (TIGMIC)"/>
            <person name="Jia N."/>
            <person name="Wang J."/>
            <person name="Shi W."/>
            <person name="Du L."/>
            <person name="Sun Y."/>
            <person name="Zhan W."/>
            <person name="Jiang J.F."/>
            <person name="Wang Q."/>
            <person name="Zhang B."/>
            <person name="Ji P."/>
            <person name="Bell-Sakyi L."/>
            <person name="Cui X.M."/>
            <person name="Yuan T.T."/>
            <person name="Jiang B.G."/>
            <person name="Yang W.F."/>
            <person name="Lam T.T."/>
            <person name="Chang Q.C."/>
            <person name="Ding S.J."/>
            <person name="Wang X.J."/>
            <person name="Zhu J.G."/>
            <person name="Ruan X.D."/>
            <person name="Zhao L."/>
            <person name="Wei J.T."/>
            <person name="Ye R.Z."/>
            <person name="Que T.C."/>
            <person name="Du C.H."/>
            <person name="Zhou Y.H."/>
            <person name="Cheng J.X."/>
            <person name="Dai P.F."/>
            <person name="Guo W.B."/>
            <person name="Han X.H."/>
            <person name="Huang E.J."/>
            <person name="Li L.F."/>
            <person name="Wei W."/>
            <person name="Gao Y.C."/>
            <person name="Liu J.Z."/>
            <person name="Shao H.Z."/>
            <person name="Wang X."/>
            <person name="Wang C.C."/>
            <person name="Yang T.C."/>
            <person name="Huo Q.B."/>
            <person name="Li W."/>
            <person name="Chen H.Y."/>
            <person name="Chen S.E."/>
            <person name="Zhou L.G."/>
            <person name="Ni X.B."/>
            <person name="Tian J.H."/>
            <person name="Sheng Y."/>
            <person name="Liu T."/>
            <person name="Pan Y.S."/>
            <person name="Xia L.Y."/>
            <person name="Li J."/>
            <person name="Zhao F."/>
            <person name="Cao W.C."/>
        </authorList>
    </citation>
    <scope>NUCLEOTIDE SEQUENCE [LARGE SCALE GENOMIC DNA]</scope>
    <source>
        <strain evidence="1">Iper-2018</strain>
    </source>
</reference>
<comment type="caution">
    <text evidence="1">The sequence shown here is derived from an EMBL/GenBank/DDBJ whole genome shotgun (WGS) entry which is preliminary data.</text>
</comment>
<proteinExistence type="predicted"/>
<evidence type="ECO:0000313" key="2">
    <source>
        <dbReference type="Proteomes" id="UP000805193"/>
    </source>
</evidence>
<gene>
    <name evidence="1" type="ORF">HPB47_014525</name>
</gene>